<dbReference type="Pfam" id="PF21125">
    <property type="entry name" value="MPN_2A_DUB_like"/>
    <property type="match status" value="1"/>
</dbReference>
<dbReference type="GO" id="GO:0070536">
    <property type="term" value="P:protein K63-linked deubiquitination"/>
    <property type="evidence" value="ECO:0007669"/>
    <property type="project" value="TreeGrafter"/>
</dbReference>
<organism evidence="3 4">
    <name type="scientific">Xiphophorus couchianus</name>
    <name type="common">Monterrey platyfish</name>
    <dbReference type="NCBI Taxonomy" id="32473"/>
    <lineage>
        <taxon>Eukaryota</taxon>
        <taxon>Metazoa</taxon>
        <taxon>Chordata</taxon>
        <taxon>Craniata</taxon>
        <taxon>Vertebrata</taxon>
        <taxon>Euteleostomi</taxon>
        <taxon>Actinopterygii</taxon>
        <taxon>Neopterygii</taxon>
        <taxon>Teleostei</taxon>
        <taxon>Neoteleostei</taxon>
        <taxon>Acanthomorphata</taxon>
        <taxon>Ovalentaria</taxon>
        <taxon>Atherinomorphae</taxon>
        <taxon>Cyprinodontiformes</taxon>
        <taxon>Poeciliidae</taxon>
        <taxon>Poeciliinae</taxon>
        <taxon>Xiphophorus</taxon>
    </lineage>
</organism>
<dbReference type="Ensembl" id="ENSXCOT00000021938.1">
    <property type="protein sequence ID" value="ENSXCOP00000021674.1"/>
    <property type="gene ID" value="ENSXCOG00000016207.1"/>
</dbReference>
<keyword evidence="4" id="KW-1185">Reference proteome</keyword>
<evidence type="ECO:0000256" key="2">
    <source>
        <dbReference type="SAM" id="MobiDB-lite"/>
    </source>
</evidence>
<dbReference type="GO" id="GO:0090307">
    <property type="term" value="P:mitotic spindle assembly"/>
    <property type="evidence" value="ECO:0007669"/>
    <property type="project" value="TreeGrafter"/>
</dbReference>
<feature type="compositionally biased region" description="Basic and acidic residues" evidence="2">
    <location>
        <begin position="262"/>
        <end position="279"/>
    </location>
</feature>
<reference evidence="3" key="1">
    <citation type="submission" date="2025-08" db="UniProtKB">
        <authorList>
            <consortium name="Ensembl"/>
        </authorList>
    </citation>
    <scope>IDENTIFICATION</scope>
</reference>
<evidence type="ECO:0000313" key="3">
    <source>
        <dbReference type="Ensembl" id="ENSXCOP00000021674.1"/>
    </source>
</evidence>
<dbReference type="GO" id="GO:0008017">
    <property type="term" value="F:microtubule binding"/>
    <property type="evidence" value="ECO:0007669"/>
    <property type="project" value="TreeGrafter"/>
</dbReference>
<reference evidence="3" key="2">
    <citation type="submission" date="2025-09" db="UniProtKB">
        <authorList>
            <consortium name="Ensembl"/>
        </authorList>
    </citation>
    <scope>IDENTIFICATION</scope>
</reference>
<sequence>GIMSEPSVRISGTVLASLMFQHVNSDSDVVRKSFRTFTVVLSESLFVVQDSVIGWYRQRRHSEQHMTFREKLVHDKLKSVLKNPHMIFLLLTSSRVTPTDSTHLLSSSLYRRFVNIPVLVTNLGLLEQQGYWKLGSCSQSSAVRSRSRFFSPSGLLKEVDEMNKMNDSLQVELQKACREVEESERAVEALQLEVSALRKSLREKQQSSAGKVAETSSPVEPRNNQLLLKAVRALLGSCPLLLSQRLSLQAFPVPSRDTMAADSDREQEQPALQQDDHGTKQRGGRGGGRGAGSTKCLLSRRSSSTMAEHGAVEVPRGSVGWMCIYSTSYSMETRQKQVKDLFCMHNSHIGDLLVKSCRFLRHLYFSSCLLVAVLQRQ</sequence>
<dbReference type="GeneTree" id="ENSGT00530000063424"/>
<dbReference type="GO" id="GO:0008608">
    <property type="term" value="P:attachment of spindle microtubules to kinetochore"/>
    <property type="evidence" value="ECO:0007669"/>
    <property type="project" value="TreeGrafter"/>
</dbReference>
<proteinExistence type="predicted"/>
<keyword evidence="1" id="KW-0175">Coiled coil</keyword>
<dbReference type="AlphaFoldDB" id="A0A3B5MQB0"/>
<feature type="coiled-coil region" evidence="1">
    <location>
        <begin position="159"/>
        <end position="207"/>
    </location>
</feature>
<dbReference type="STRING" id="32473.ENSXCOP00000021674"/>
<dbReference type="InterPro" id="IPR023238">
    <property type="entry name" value="FAM175"/>
</dbReference>
<feature type="region of interest" description="Disordered" evidence="2">
    <location>
        <begin position="257"/>
        <end position="295"/>
    </location>
</feature>
<evidence type="ECO:0000313" key="4">
    <source>
        <dbReference type="Proteomes" id="UP000261380"/>
    </source>
</evidence>
<dbReference type="GO" id="GO:0031593">
    <property type="term" value="F:polyubiquitin modification-dependent protein binding"/>
    <property type="evidence" value="ECO:0007669"/>
    <property type="project" value="TreeGrafter"/>
</dbReference>
<dbReference type="PANTHER" id="PTHR31728:SF2">
    <property type="entry name" value="BRCA1-A COMPLEX SUBUNIT ABRAXAS 1"/>
    <property type="match status" value="1"/>
</dbReference>
<name>A0A3B5MQB0_9TELE</name>
<accession>A0A3B5MQB0</accession>
<dbReference type="PANTHER" id="PTHR31728">
    <property type="entry name" value="ABRAXAS FAMILY MEMBER"/>
    <property type="match status" value="1"/>
</dbReference>
<evidence type="ECO:0000256" key="1">
    <source>
        <dbReference type="SAM" id="Coils"/>
    </source>
</evidence>
<dbReference type="GO" id="GO:0005634">
    <property type="term" value="C:nucleus"/>
    <property type="evidence" value="ECO:0007669"/>
    <property type="project" value="TreeGrafter"/>
</dbReference>
<dbReference type="Proteomes" id="UP000261380">
    <property type="component" value="Unplaced"/>
</dbReference>
<protein>
    <submittedName>
        <fullName evidence="3">Abraxas 1, BRCA1 A complex subunit</fullName>
    </submittedName>
</protein>